<dbReference type="FunFam" id="1.10.10.60:FF:000001">
    <property type="entry name" value="MYB-related transcription factor"/>
    <property type="match status" value="1"/>
</dbReference>
<feature type="domain" description="Myb-like" evidence="8">
    <location>
        <begin position="72"/>
        <end position="122"/>
    </location>
</feature>
<organism evidence="10 11">
    <name type="scientific">Miscanthus lutarioriparius</name>
    <dbReference type="NCBI Taxonomy" id="422564"/>
    <lineage>
        <taxon>Eukaryota</taxon>
        <taxon>Viridiplantae</taxon>
        <taxon>Streptophyta</taxon>
        <taxon>Embryophyta</taxon>
        <taxon>Tracheophyta</taxon>
        <taxon>Spermatophyta</taxon>
        <taxon>Magnoliopsida</taxon>
        <taxon>Liliopsida</taxon>
        <taxon>Poales</taxon>
        <taxon>Poaceae</taxon>
        <taxon>PACMAD clade</taxon>
        <taxon>Panicoideae</taxon>
        <taxon>Andropogonodae</taxon>
        <taxon>Andropogoneae</taxon>
        <taxon>Saccharinae</taxon>
        <taxon>Miscanthus</taxon>
    </lineage>
</organism>
<dbReference type="CDD" id="cd00167">
    <property type="entry name" value="SANT"/>
    <property type="match status" value="2"/>
</dbReference>
<feature type="compositionally biased region" description="Gly residues" evidence="7">
    <location>
        <begin position="1"/>
        <end position="20"/>
    </location>
</feature>
<dbReference type="PANTHER" id="PTHR47995">
    <property type="entry name" value="TRANSCRIPTION FACTOR MYB33-RELATED"/>
    <property type="match status" value="1"/>
</dbReference>
<sequence length="428" mass="45761">MARSGGGGGGVEGGSGGGGRGLRKGPWTQAEDKLLVDHVRRHGEGNWNTVRRDTGLLRCGKSCRLRWANHLRPNLRKGPFSPEEERHILLLHGLYGNKWARISSFLPGRPDNEIKNYWNTRLKRRQRAGLPLYPPDVEREIAFLRAHNVNPLADADASAQAHANASLQPLPTLLYDAGNPFVALPPTMPSPSPTHSPLINQNYPLLNQMQVFHHLGNSQQQQPAAFHHDGGSAAAAFGSGIVSSGLPPLPTAARAQAAELPSNQFDTSSSGSGSGSVGLLESMLIGDEHLLLRPNPSMVKVPSMPALSYREPAGSRLLPAHGAGSDGDVTSHAHAHCPPGEDIHHGATWDFTFEAVEPAKRRTASEVGISDIFAIAPPGDWFGFGTCGGSTAPSPGPSSAVTDEEFTLEMQQFMSLLPLSIDEHGWNA</sequence>
<gene>
    <name evidence="10" type="ORF">NCGR_LOCUS59913</name>
</gene>
<dbReference type="GO" id="GO:0000976">
    <property type="term" value="F:transcription cis-regulatory region binding"/>
    <property type="evidence" value="ECO:0007669"/>
    <property type="project" value="UniProtKB-ARBA"/>
</dbReference>
<evidence type="ECO:0000256" key="6">
    <source>
        <dbReference type="ARBA" id="ARBA00023242"/>
    </source>
</evidence>
<reference evidence="10" key="1">
    <citation type="submission" date="2020-10" db="EMBL/GenBank/DDBJ databases">
        <authorList>
            <person name="Han B."/>
            <person name="Lu T."/>
            <person name="Zhao Q."/>
            <person name="Huang X."/>
            <person name="Zhao Y."/>
        </authorList>
    </citation>
    <scope>NUCLEOTIDE SEQUENCE</scope>
</reference>
<keyword evidence="2" id="KW-0677">Repeat</keyword>
<dbReference type="GO" id="GO:0003824">
    <property type="term" value="F:catalytic activity"/>
    <property type="evidence" value="ECO:0007669"/>
    <property type="project" value="InterPro"/>
</dbReference>
<evidence type="ECO:0000313" key="11">
    <source>
        <dbReference type="Proteomes" id="UP000604825"/>
    </source>
</evidence>
<dbReference type="GO" id="GO:1901141">
    <property type="term" value="P:regulation of lignin biosynthetic process"/>
    <property type="evidence" value="ECO:0007669"/>
    <property type="project" value="UniProtKB-ARBA"/>
</dbReference>
<evidence type="ECO:0000256" key="3">
    <source>
        <dbReference type="ARBA" id="ARBA00023015"/>
    </source>
</evidence>
<evidence type="ECO:0000256" key="1">
    <source>
        <dbReference type="ARBA" id="ARBA00004123"/>
    </source>
</evidence>
<accession>A0A811S0H8</accession>
<keyword evidence="5" id="KW-0804">Transcription</keyword>
<evidence type="ECO:0000259" key="9">
    <source>
        <dbReference type="PROSITE" id="PS51294"/>
    </source>
</evidence>
<dbReference type="InterPro" id="IPR001345">
    <property type="entry name" value="PG/BPGM_mutase_AS"/>
</dbReference>
<keyword evidence="6" id="KW-0539">Nucleus</keyword>
<evidence type="ECO:0000259" key="8">
    <source>
        <dbReference type="PROSITE" id="PS50090"/>
    </source>
</evidence>
<keyword evidence="3" id="KW-0805">Transcription regulation</keyword>
<dbReference type="GO" id="GO:0005634">
    <property type="term" value="C:nucleus"/>
    <property type="evidence" value="ECO:0007669"/>
    <property type="project" value="UniProtKB-SubCell"/>
</dbReference>
<dbReference type="SMART" id="SM00717">
    <property type="entry name" value="SANT"/>
    <property type="match status" value="2"/>
</dbReference>
<keyword evidence="11" id="KW-1185">Reference proteome</keyword>
<feature type="domain" description="HTH myb-type" evidence="9">
    <location>
        <begin position="72"/>
        <end position="126"/>
    </location>
</feature>
<dbReference type="InterPro" id="IPR001005">
    <property type="entry name" value="SANT/Myb"/>
</dbReference>
<dbReference type="EMBL" id="CAJGYO010000018">
    <property type="protein sequence ID" value="CAD6335815.1"/>
    <property type="molecule type" value="Genomic_DNA"/>
</dbReference>
<evidence type="ECO:0000256" key="7">
    <source>
        <dbReference type="SAM" id="MobiDB-lite"/>
    </source>
</evidence>
<feature type="domain" description="Myb-like" evidence="8">
    <location>
        <begin position="19"/>
        <end position="71"/>
    </location>
</feature>
<comment type="caution">
    <text evidence="10">The sequence shown here is derived from an EMBL/GenBank/DDBJ whole genome shotgun (WGS) entry which is preliminary data.</text>
</comment>
<dbReference type="PROSITE" id="PS50090">
    <property type="entry name" value="MYB_LIKE"/>
    <property type="match status" value="2"/>
</dbReference>
<evidence type="ECO:0000256" key="5">
    <source>
        <dbReference type="ARBA" id="ARBA00023163"/>
    </source>
</evidence>
<protein>
    <submittedName>
        <fullName evidence="10">Uncharacterized protein</fullName>
    </submittedName>
</protein>
<feature type="region of interest" description="Disordered" evidence="7">
    <location>
        <begin position="1"/>
        <end position="26"/>
    </location>
</feature>
<dbReference type="AlphaFoldDB" id="A0A811S0H8"/>
<proteinExistence type="predicted"/>
<evidence type="ECO:0000313" key="10">
    <source>
        <dbReference type="EMBL" id="CAD6335815.1"/>
    </source>
</evidence>
<dbReference type="Pfam" id="PF00249">
    <property type="entry name" value="Myb_DNA-binding"/>
    <property type="match status" value="2"/>
</dbReference>
<dbReference type="PANTHER" id="PTHR47995:SF21">
    <property type="entry name" value="OS06G0679400 PROTEIN"/>
    <property type="match status" value="1"/>
</dbReference>
<comment type="subcellular location">
    <subcellularLocation>
        <location evidence="1">Nucleus</location>
    </subcellularLocation>
</comment>
<name>A0A811S0H8_9POAL</name>
<dbReference type="PROSITE" id="PS51294">
    <property type="entry name" value="HTH_MYB"/>
    <property type="match status" value="2"/>
</dbReference>
<evidence type="ECO:0000256" key="2">
    <source>
        <dbReference type="ARBA" id="ARBA00022737"/>
    </source>
</evidence>
<keyword evidence="4" id="KW-0238">DNA-binding</keyword>
<evidence type="ECO:0000256" key="4">
    <source>
        <dbReference type="ARBA" id="ARBA00023125"/>
    </source>
</evidence>
<dbReference type="InterPro" id="IPR009057">
    <property type="entry name" value="Homeodomain-like_sf"/>
</dbReference>
<dbReference type="GO" id="GO:0003700">
    <property type="term" value="F:DNA-binding transcription factor activity"/>
    <property type="evidence" value="ECO:0007669"/>
    <property type="project" value="UniProtKB-ARBA"/>
</dbReference>
<dbReference type="Proteomes" id="UP000604825">
    <property type="component" value="Unassembled WGS sequence"/>
</dbReference>
<dbReference type="Gene3D" id="1.10.10.60">
    <property type="entry name" value="Homeodomain-like"/>
    <property type="match status" value="2"/>
</dbReference>
<dbReference type="InterPro" id="IPR017930">
    <property type="entry name" value="Myb_dom"/>
</dbReference>
<feature type="domain" description="HTH myb-type" evidence="9">
    <location>
        <begin position="19"/>
        <end position="71"/>
    </location>
</feature>
<dbReference type="SUPFAM" id="SSF46689">
    <property type="entry name" value="Homeodomain-like"/>
    <property type="match status" value="1"/>
</dbReference>
<dbReference type="PROSITE" id="PS00175">
    <property type="entry name" value="PG_MUTASE"/>
    <property type="match status" value="1"/>
</dbReference>
<dbReference type="OrthoDB" id="2143914at2759"/>